<evidence type="ECO:0000256" key="1">
    <source>
        <dbReference type="SAM" id="Phobius"/>
    </source>
</evidence>
<keyword evidence="1" id="KW-0812">Transmembrane</keyword>
<name>A0AAV4PTQ8_9ARAC</name>
<keyword evidence="1" id="KW-0472">Membrane</keyword>
<comment type="caution">
    <text evidence="2">The sequence shown here is derived from an EMBL/GenBank/DDBJ whole genome shotgun (WGS) entry which is preliminary data.</text>
</comment>
<evidence type="ECO:0000313" key="2">
    <source>
        <dbReference type="EMBL" id="GIX99164.1"/>
    </source>
</evidence>
<accession>A0AAV4PTQ8</accession>
<feature type="transmembrane region" description="Helical" evidence="1">
    <location>
        <begin position="15"/>
        <end position="34"/>
    </location>
</feature>
<gene>
    <name evidence="2" type="ORF">CDAR_547161</name>
</gene>
<organism evidence="2 3">
    <name type="scientific">Caerostris darwini</name>
    <dbReference type="NCBI Taxonomy" id="1538125"/>
    <lineage>
        <taxon>Eukaryota</taxon>
        <taxon>Metazoa</taxon>
        <taxon>Ecdysozoa</taxon>
        <taxon>Arthropoda</taxon>
        <taxon>Chelicerata</taxon>
        <taxon>Arachnida</taxon>
        <taxon>Araneae</taxon>
        <taxon>Araneomorphae</taxon>
        <taxon>Entelegynae</taxon>
        <taxon>Araneoidea</taxon>
        <taxon>Araneidae</taxon>
        <taxon>Caerostris</taxon>
    </lineage>
</organism>
<protein>
    <submittedName>
        <fullName evidence="2">Uncharacterized protein</fullName>
    </submittedName>
</protein>
<dbReference type="AlphaFoldDB" id="A0AAV4PTQ8"/>
<dbReference type="Proteomes" id="UP001054837">
    <property type="component" value="Unassembled WGS sequence"/>
</dbReference>
<keyword evidence="1" id="KW-1133">Transmembrane helix</keyword>
<sequence>MGTEGDEEAQLGTPVLGIAGVMILMLGLCHVAVLRGSSFRIKYSHVLVRSLCLAAESFLRQLLLNTYEDSKDDFSDEDTYI</sequence>
<proteinExistence type="predicted"/>
<reference evidence="2 3" key="1">
    <citation type="submission" date="2021-06" db="EMBL/GenBank/DDBJ databases">
        <title>Caerostris darwini draft genome.</title>
        <authorList>
            <person name="Kono N."/>
            <person name="Arakawa K."/>
        </authorList>
    </citation>
    <scope>NUCLEOTIDE SEQUENCE [LARGE SCALE GENOMIC DNA]</scope>
</reference>
<evidence type="ECO:0000313" key="3">
    <source>
        <dbReference type="Proteomes" id="UP001054837"/>
    </source>
</evidence>
<keyword evidence="3" id="KW-1185">Reference proteome</keyword>
<dbReference type="EMBL" id="BPLQ01003274">
    <property type="protein sequence ID" value="GIX99164.1"/>
    <property type="molecule type" value="Genomic_DNA"/>
</dbReference>